<dbReference type="SMART" id="SM00175">
    <property type="entry name" value="RAB"/>
    <property type="match status" value="1"/>
</dbReference>
<dbReference type="GO" id="GO:0003924">
    <property type="term" value="F:GTPase activity"/>
    <property type="evidence" value="ECO:0007669"/>
    <property type="project" value="InterPro"/>
</dbReference>
<dbReference type="AlphaFoldDB" id="A0A7M6DMV7"/>
<dbReference type="RefSeq" id="XP_066931459.1">
    <property type="nucleotide sequence ID" value="XM_067075358.1"/>
</dbReference>
<dbReference type="OrthoDB" id="5973437at2759"/>
<accession>A0A7M6DMV7</accession>
<dbReference type="NCBIfam" id="TIGR00231">
    <property type="entry name" value="small_GTP"/>
    <property type="match status" value="1"/>
</dbReference>
<name>A0A7M6DMV7_9CNID</name>
<dbReference type="EnsemblMetazoa" id="CLYHEMT016858.1">
    <property type="protein sequence ID" value="CLYHEMP016858.1"/>
    <property type="gene ID" value="CLYHEMG016858"/>
</dbReference>
<dbReference type="SMART" id="SM00173">
    <property type="entry name" value="RAS"/>
    <property type="match status" value="1"/>
</dbReference>
<evidence type="ECO:0000256" key="2">
    <source>
        <dbReference type="ARBA" id="ARBA00023134"/>
    </source>
</evidence>
<dbReference type="InterPro" id="IPR020849">
    <property type="entry name" value="Small_GTPase_Ras-type"/>
</dbReference>
<evidence type="ECO:0000256" key="1">
    <source>
        <dbReference type="ARBA" id="ARBA00022741"/>
    </source>
</evidence>
<keyword evidence="4" id="KW-1185">Reference proteome</keyword>
<dbReference type="PROSITE" id="PS51421">
    <property type="entry name" value="RAS"/>
    <property type="match status" value="1"/>
</dbReference>
<dbReference type="PANTHER" id="PTHR24070">
    <property type="entry name" value="RAS, DI-RAS, AND RHEB FAMILY MEMBERS OF SMALL GTPASE SUPERFAMILY"/>
    <property type="match status" value="1"/>
</dbReference>
<sequence>MKKSTINNVLSAFRRKVRKKRNGKTKNLSVFVLGAANTGKSSIINVLCDDEFSDAYSPTKFDIYEKELIGSGNNNPTVKFVFFDISGKDSCPIMRREYISKADIFLLVYSADQPSSYKQLLRYKTEIEQVKEDRISELSVAIIRNKTDLETKKVDEKKLAWCRSVYHCSAKYGHNISHLTEFLTTESLCAGNIIEQKLNKGLSGRYIYGDNDQSKSIRLIRPKSYYKHHEGEERSELYEDFALAEGLGTPSLPKR</sequence>
<dbReference type="GeneID" id="136819152"/>
<dbReference type="SUPFAM" id="SSF52540">
    <property type="entry name" value="P-loop containing nucleoside triphosphate hydrolases"/>
    <property type="match status" value="1"/>
</dbReference>
<dbReference type="InterPro" id="IPR001806">
    <property type="entry name" value="Small_GTPase"/>
</dbReference>
<dbReference type="GO" id="GO:0016020">
    <property type="term" value="C:membrane"/>
    <property type="evidence" value="ECO:0007669"/>
    <property type="project" value="InterPro"/>
</dbReference>
<dbReference type="Pfam" id="PF00071">
    <property type="entry name" value="Ras"/>
    <property type="match status" value="1"/>
</dbReference>
<dbReference type="GO" id="GO:0007165">
    <property type="term" value="P:signal transduction"/>
    <property type="evidence" value="ECO:0007669"/>
    <property type="project" value="InterPro"/>
</dbReference>
<evidence type="ECO:0000313" key="4">
    <source>
        <dbReference type="Proteomes" id="UP000594262"/>
    </source>
</evidence>
<dbReference type="GO" id="GO:0005525">
    <property type="term" value="F:GTP binding"/>
    <property type="evidence" value="ECO:0007669"/>
    <property type="project" value="UniProtKB-KW"/>
</dbReference>
<protein>
    <submittedName>
        <fullName evidence="3">Uncharacterized protein</fullName>
    </submittedName>
</protein>
<dbReference type="InterPro" id="IPR027417">
    <property type="entry name" value="P-loop_NTPase"/>
</dbReference>
<dbReference type="PRINTS" id="PR00449">
    <property type="entry name" value="RASTRNSFRMNG"/>
</dbReference>
<reference evidence="3" key="1">
    <citation type="submission" date="2021-01" db="UniProtKB">
        <authorList>
            <consortium name="EnsemblMetazoa"/>
        </authorList>
    </citation>
    <scope>IDENTIFICATION</scope>
</reference>
<proteinExistence type="predicted"/>
<evidence type="ECO:0000313" key="3">
    <source>
        <dbReference type="EnsemblMetazoa" id="CLYHEMP016858.1"/>
    </source>
</evidence>
<dbReference type="Gene3D" id="3.40.50.300">
    <property type="entry name" value="P-loop containing nucleotide triphosphate hydrolases"/>
    <property type="match status" value="1"/>
</dbReference>
<dbReference type="InterPro" id="IPR005225">
    <property type="entry name" value="Small_GTP-bd"/>
</dbReference>
<organism evidence="3 4">
    <name type="scientific">Clytia hemisphaerica</name>
    <dbReference type="NCBI Taxonomy" id="252671"/>
    <lineage>
        <taxon>Eukaryota</taxon>
        <taxon>Metazoa</taxon>
        <taxon>Cnidaria</taxon>
        <taxon>Hydrozoa</taxon>
        <taxon>Hydroidolina</taxon>
        <taxon>Leptothecata</taxon>
        <taxon>Obeliida</taxon>
        <taxon>Clytiidae</taxon>
        <taxon>Clytia</taxon>
    </lineage>
</organism>
<dbReference type="PROSITE" id="PS51419">
    <property type="entry name" value="RAB"/>
    <property type="match status" value="1"/>
</dbReference>
<dbReference type="Proteomes" id="UP000594262">
    <property type="component" value="Unplaced"/>
</dbReference>
<keyword evidence="2" id="KW-0342">GTP-binding</keyword>
<keyword evidence="1" id="KW-0547">Nucleotide-binding</keyword>